<accession>A0A1H3IWU6</accession>
<dbReference type="OrthoDB" id="4978934at2"/>
<keyword evidence="3" id="KW-1185">Reference proteome</keyword>
<dbReference type="SUPFAM" id="SSF140453">
    <property type="entry name" value="EsxAB dimer-like"/>
    <property type="match status" value="1"/>
</dbReference>
<gene>
    <name evidence="2" type="ORF">SAMN05216215_102448</name>
</gene>
<evidence type="ECO:0000313" key="2">
    <source>
        <dbReference type="EMBL" id="SDY32161.1"/>
    </source>
</evidence>
<reference evidence="3" key="1">
    <citation type="submission" date="2016-10" db="EMBL/GenBank/DDBJ databases">
        <authorList>
            <person name="Varghese N."/>
            <person name="Submissions S."/>
        </authorList>
    </citation>
    <scope>NUCLEOTIDE SEQUENCE [LARGE SCALE GENOMIC DNA]</scope>
    <source>
        <strain evidence="3">CGMCC 4.3530</strain>
    </source>
</reference>
<dbReference type="STRING" id="418495.SAMN05216215_102448"/>
<evidence type="ECO:0000256" key="1">
    <source>
        <dbReference type="SAM" id="MobiDB-lite"/>
    </source>
</evidence>
<dbReference type="Gene3D" id="1.10.287.1060">
    <property type="entry name" value="ESAT-6-like"/>
    <property type="match status" value="1"/>
</dbReference>
<evidence type="ECO:0000313" key="3">
    <source>
        <dbReference type="Proteomes" id="UP000199529"/>
    </source>
</evidence>
<sequence length="118" mass="12996">MADQTRLVAERLNAISIQHDDTGEEVKSTRTSLGVEIATMASQNKGAMIQALNDVHMEWDRQCLTVENELHAMAQAIRDASAKYQTQDQDIAEKVRRGGTGTHRVVPTSPSEMGGFLK</sequence>
<organism evidence="2 3">
    <name type="scientific">Saccharopolyspora shandongensis</name>
    <dbReference type="NCBI Taxonomy" id="418495"/>
    <lineage>
        <taxon>Bacteria</taxon>
        <taxon>Bacillati</taxon>
        <taxon>Actinomycetota</taxon>
        <taxon>Actinomycetes</taxon>
        <taxon>Pseudonocardiales</taxon>
        <taxon>Pseudonocardiaceae</taxon>
        <taxon>Saccharopolyspora</taxon>
    </lineage>
</organism>
<dbReference type="EMBL" id="FNOK01000024">
    <property type="protein sequence ID" value="SDY32161.1"/>
    <property type="molecule type" value="Genomic_DNA"/>
</dbReference>
<feature type="region of interest" description="Disordered" evidence="1">
    <location>
        <begin position="95"/>
        <end position="118"/>
    </location>
</feature>
<dbReference type="Proteomes" id="UP000199529">
    <property type="component" value="Unassembled WGS sequence"/>
</dbReference>
<protein>
    <submittedName>
        <fullName evidence="2">Uncharacterized conserved protein YukE</fullName>
    </submittedName>
</protein>
<dbReference type="InterPro" id="IPR036689">
    <property type="entry name" value="ESAT-6-like_sf"/>
</dbReference>
<proteinExistence type="predicted"/>
<name>A0A1H3IWU6_9PSEU</name>
<dbReference type="RefSeq" id="WP_093269146.1">
    <property type="nucleotide sequence ID" value="NZ_FNOK01000024.1"/>
</dbReference>
<dbReference type="AlphaFoldDB" id="A0A1H3IWU6"/>